<sequence>MVSRSAKTALKAEGSSPNHYFLVYGGEFSPTDLFKWTPRLAHSGGEGGKEGVVEEKDKCRRAKTPIGRLDEPESDRHPYQEKEPLPEWPLGYNPETGEIGGPRAPEPTRYGDWERKGRVSDF</sequence>
<dbReference type="InterPro" id="IPR012875">
    <property type="entry name" value="SDHF4"/>
</dbReference>
<protein>
    <recommendedName>
        <fullName evidence="2">Succinate dehydrogenase assembly factor 4, mitochondrial</fullName>
    </recommendedName>
</protein>
<proteinExistence type="inferred from homology"/>
<dbReference type="GO" id="GO:0005739">
    <property type="term" value="C:mitochondrion"/>
    <property type="evidence" value="ECO:0007669"/>
    <property type="project" value="TreeGrafter"/>
</dbReference>
<reference evidence="4" key="1">
    <citation type="submission" date="2020-11" db="EMBL/GenBank/DDBJ databases">
        <authorList>
            <person name="Tran Van P."/>
        </authorList>
    </citation>
    <scope>NUCLEOTIDE SEQUENCE</scope>
</reference>
<evidence type="ECO:0000256" key="3">
    <source>
        <dbReference type="SAM" id="MobiDB-lite"/>
    </source>
</evidence>
<evidence type="ECO:0000256" key="2">
    <source>
        <dbReference type="ARBA" id="ARBA00022170"/>
    </source>
</evidence>
<feature type="compositionally biased region" description="Basic and acidic residues" evidence="3">
    <location>
        <begin position="109"/>
        <end position="122"/>
    </location>
</feature>
<comment type="similarity">
    <text evidence="1">Belongs to the SDHAF4 family.</text>
</comment>
<dbReference type="Proteomes" id="UP000677054">
    <property type="component" value="Unassembled WGS sequence"/>
</dbReference>
<organism evidence="4">
    <name type="scientific">Darwinula stevensoni</name>
    <dbReference type="NCBI Taxonomy" id="69355"/>
    <lineage>
        <taxon>Eukaryota</taxon>
        <taxon>Metazoa</taxon>
        <taxon>Ecdysozoa</taxon>
        <taxon>Arthropoda</taxon>
        <taxon>Crustacea</taxon>
        <taxon>Oligostraca</taxon>
        <taxon>Ostracoda</taxon>
        <taxon>Podocopa</taxon>
        <taxon>Podocopida</taxon>
        <taxon>Darwinulocopina</taxon>
        <taxon>Darwinuloidea</taxon>
        <taxon>Darwinulidae</taxon>
        <taxon>Darwinula</taxon>
    </lineage>
</organism>
<dbReference type="PANTHER" id="PTHR28524:SF3">
    <property type="entry name" value="SUCCINATE DEHYDROGENASE ASSEMBLY FACTOR 4, MITOCHONDRIAL"/>
    <property type="match status" value="1"/>
</dbReference>
<feature type="compositionally biased region" description="Basic and acidic residues" evidence="3">
    <location>
        <begin position="68"/>
        <end position="85"/>
    </location>
</feature>
<evidence type="ECO:0000313" key="5">
    <source>
        <dbReference type="Proteomes" id="UP000677054"/>
    </source>
</evidence>
<keyword evidence="5" id="KW-1185">Reference proteome</keyword>
<gene>
    <name evidence="4" type="ORF">DSTB1V02_LOCUS1609</name>
</gene>
<dbReference type="EMBL" id="CAJPEV010000157">
    <property type="protein sequence ID" value="CAG0881536.1"/>
    <property type="molecule type" value="Genomic_DNA"/>
</dbReference>
<name>A0A7R8X600_9CRUS</name>
<dbReference type="Pfam" id="PF07896">
    <property type="entry name" value="DUF1674"/>
    <property type="match status" value="1"/>
</dbReference>
<dbReference type="AlphaFoldDB" id="A0A7R8X600"/>
<feature type="region of interest" description="Disordered" evidence="3">
    <location>
        <begin position="42"/>
        <end position="122"/>
    </location>
</feature>
<accession>A0A7R8X600</accession>
<feature type="compositionally biased region" description="Basic and acidic residues" evidence="3">
    <location>
        <begin position="47"/>
        <end position="58"/>
    </location>
</feature>
<evidence type="ECO:0000313" key="4">
    <source>
        <dbReference type="EMBL" id="CAD7241623.1"/>
    </source>
</evidence>
<dbReference type="GO" id="GO:0034553">
    <property type="term" value="P:mitochondrial respiratory chain complex II assembly"/>
    <property type="evidence" value="ECO:0007669"/>
    <property type="project" value="TreeGrafter"/>
</dbReference>
<dbReference type="PANTHER" id="PTHR28524">
    <property type="entry name" value="SUCCINATE DEHYDROGENASE ASSEMBLY FACTOR 4, MITOCHONDRIAL"/>
    <property type="match status" value="1"/>
</dbReference>
<evidence type="ECO:0000256" key="1">
    <source>
        <dbReference type="ARBA" id="ARBA00005701"/>
    </source>
</evidence>
<dbReference type="OrthoDB" id="201362at2759"/>
<dbReference type="EMBL" id="LR899674">
    <property type="protein sequence ID" value="CAD7241623.1"/>
    <property type="molecule type" value="Genomic_DNA"/>
</dbReference>